<dbReference type="PANTHER" id="PTHR30606:SF9">
    <property type="entry name" value="LIPID A BIOSYNTHESIS LAUROYLTRANSFERASE"/>
    <property type="match status" value="1"/>
</dbReference>
<dbReference type="PIRSF" id="PIRSF026649">
    <property type="entry name" value="MsbB"/>
    <property type="match status" value="1"/>
</dbReference>
<keyword evidence="8 9" id="KW-0012">Acyltransferase</keyword>
<comment type="subcellular location">
    <subcellularLocation>
        <location evidence="9">Cell inner membrane</location>
        <topology evidence="9">Single-pass membrane protein</topology>
    </subcellularLocation>
</comment>
<evidence type="ECO:0000313" key="11">
    <source>
        <dbReference type="Proteomes" id="UP000190064"/>
    </source>
</evidence>
<dbReference type="GO" id="GO:0009103">
    <property type="term" value="P:lipopolysaccharide biosynthetic process"/>
    <property type="evidence" value="ECO:0007669"/>
    <property type="project" value="UniProtKB-UniRule"/>
</dbReference>
<reference evidence="10" key="1">
    <citation type="submission" date="2017-02" db="EMBL/GenBank/DDBJ databases">
        <title>Draft Genome Sequence of the Salt Water Bacterium Oceanospirillum linum ATCC 11336.</title>
        <authorList>
            <person name="Trachtenberg A.M."/>
            <person name="Carney J.G."/>
            <person name="Linnane J.D."/>
            <person name="Rheaume B.A."/>
            <person name="Pitts N.L."/>
            <person name="Mykles D.L."/>
            <person name="Maclea K.S."/>
        </authorList>
    </citation>
    <scope>NUCLEOTIDE SEQUENCE [LARGE SCALE GENOMIC DNA]</scope>
    <source>
        <strain evidence="10">ATCC 11336</strain>
    </source>
</reference>
<keyword evidence="3 9" id="KW-0808">Transferase</keyword>
<dbReference type="EMBL" id="MTSD02000003">
    <property type="protein sequence ID" value="OOV87270.1"/>
    <property type="molecule type" value="Genomic_DNA"/>
</dbReference>
<proteinExistence type="inferred from homology"/>
<comment type="pathway">
    <text evidence="9">Glycolipid biosynthesis; KDO(2)-lipid A biosynthesis; KDO(2)-lipid A from CMP-3-deoxy-D-manno-octulosonate and lipid IV(A): step 3/4.</text>
</comment>
<keyword evidence="5 9" id="KW-0448">Lipopolysaccharide biosynthesis</keyword>
<evidence type="ECO:0000256" key="8">
    <source>
        <dbReference type="ARBA" id="ARBA00023315"/>
    </source>
</evidence>
<evidence type="ECO:0000256" key="9">
    <source>
        <dbReference type="HAMAP-Rule" id="MF_01942"/>
    </source>
</evidence>
<dbReference type="Pfam" id="PF03279">
    <property type="entry name" value="Lip_A_acyltrans"/>
    <property type="match status" value="1"/>
</dbReference>
<evidence type="ECO:0000256" key="6">
    <source>
        <dbReference type="ARBA" id="ARBA00022989"/>
    </source>
</evidence>
<dbReference type="NCBIfam" id="TIGR02207">
    <property type="entry name" value="lipid_A_htrB"/>
    <property type="match status" value="1"/>
</dbReference>
<evidence type="ECO:0000256" key="1">
    <source>
        <dbReference type="ARBA" id="ARBA00022475"/>
    </source>
</evidence>
<comment type="pathway">
    <text evidence="9">Bacterial outer membrane biogenesis; lipopolysaccharide biosynthesis.</text>
</comment>
<comment type="catalytic activity">
    <reaction evidence="9">
        <text>an alpha-Kdo-(2-&gt;4)-alpha-Kdo-(2-&gt;6)-lipid IVA + a fatty acyl-[ACP] = an alpha-Kdo-(2-&gt;4)-alpha-Kdo-(2-&gt;6)-(acyl)-lipid IVA + holo-[ACP]</text>
        <dbReference type="Rhea" id="RHEA:69396"/>
        <dbReference type="Rhea" id="RHEA-COMP:9685"/>
        <dbReference type="Rhea" id="RHEA-COMP:14125"/>
        <dbReference type="ChEBI" id="CHEBI:64479"/>
        <dbReference type="ChEBI" id="CHEBI:138651"/>
        <dbReference type="ChEBI" id="CHEBI:176429"/>
        <dbReference type="ChEBI" id="CHEBI:176430"/>
        <dbReference type="EC" id="2.3.1.241"/>
    </reaction>
</comment>
<dbReference type="EC" id="2.3.1.241" evidence="9"/>
<comment type="caution">
    <text evidence="10">The sequence shown here is derived from an EMBL/GenBank/DDBJ whole genome shotgun (WGS) entry which is preliminary data.</text>
</comment>
<evidence type="ECO:0000256" key="5">
    <source>
        <dbReference type="ARBA" id="ARBA00022985"/>
    </source>
</evidence>
<dbReference type="GO" id="GO:0008913">
    <property type="term" value="F:Kdo2-lipid IVA acyltransferase activity"/>
    <property type="evidence" value="ECO:0007669"/>
    <property type="project" value="UniProtKB-EC"/>
</dbReference>
<dbReference type="AlphaFoldDB" id="A0A1T1HBZ0"/>
<keyword evidence="11" id="KW-1185">Reference proteome</keyword>
<dbReference type="Proteomes" id="UP000190064">
    <property type="component" value="Unassembled WGS sequence"/>
</dbReference>
<name>A0A1T1HBZ0_OCELI</name>
<comment type="similarity">
    <text evidence="9">Belongs to the LpxL/LpxM/LpxP family.</text>
</comment>
<keyword evidence="6 9" id="KW-1133">Transmembrane helix</keyword>
<dbReference type="RefSeq" id="WP_078319629.1">
    <property type="nucleotide sequence ID" value="NZ_FXTS01000003.1"/>
</dbReference>
<dbReference type="PANTHER" id="PTHR30606">
    <property type="entry name" value="LIPID A BIOSYNTHESIS LAUROYL ACYLTRANSFERASE"/>
    <property type="match status" value="1"/>
</dbReference>
<keyword evidence="7 9" id="KW-0472">Membrane</keyword>
<accession>A0A1T1HBZ0</accession>
<sequence length="303" mass="35133">MAKKNYPESFWHPRYWPTWTGFFFIWLAAFMPWPVKRGLGRLLGYLLWFLAKRRRHITEVNIALCFPELTPSEQKQRVKDIFIANGIGLLETATAWFRDPEYLRPSTRLKGGEHLQNALAQGKGAIIIGIHFSTLDLAGAINKLGFDIDAFYRKHSNPVFEWIMTRSRKRIYGAAIDRHDLKGALKRIKSGRAIWYSPDQDFGRKVSVFAPFFGIEAASIKMTARLAKMTGCAVVPLAVRRLKDNSYELEYFPALDNFPSGDDIADATRINRIIEGIIRQHPEQYMWMHRRFKTRPEGEKSFY</sequence>
<dbReference type="InterPro" id="IPR004960">
    <property type="entry name" value="LipA_acyltrans"/>
</dbReference>
<dbReference type="GO" id="GO:0036104">
    <property type="term" value="P:Kdo2-lipid A biosynthetic process"/>
    <property type="evidence" value="ECO:0007669"/>
    <property type="project" value="UniProtKB-UniRule"/>
</dbReference>
<dbReference type="GO" id="GO:0005886">
    <property type="term" value="C:plasma membrane"/>
    <property type="evidence" value="ECO:0007669"/>
    <property type="project" value="UniProtKB-SubCell"/>
</dbReference>
<evidence type="ECO:0000256" key="4">
    <source>
        <dbReference type="ARBA" id="ARBA00022692"/>
    </source>
</evidence>
<comment type="function">
    <text evidence="9">Catalyzes the transfer of an acyl chain from an acyl-[acyl-carrier-protein] (ACP) to a Kdo(2)-lipid IV(A) to form a Kdo(2)-(acyl)-lipid IV(A).</text>
</comment>
<keyword evidence="4 9" id="KW-0812">Transmembrane</keyword>
<dbReference type="UniPathway" id="UPA00030"/>
<protein>
    <recommendedName>
        <fullName evidence="9">Lipid A biosynthesis acyltransferase</fullName>
        <ecNumber evidence="9">2.3.1.241</ecNumber>
    </recommendedName>
    <alternativeName>
        <fullName evidence="9">Kdo(2)-lipid IV(A) acyltransferase</fullName>
    </alternativeName>
</protein>
<dbReference type="HAMAP" id="MF_01942">
    <property type="entry name" value="Lipid_A_LpxL_LpxP"/>
    <property type="match status" value="1"/>
</dbReference>
<dbReference type="InterPro" id="IPR011920">
    <property type="entry name" value="Lipid_A_LpxL_LpxP"/>
</dbReference>
<feature type="transmembrane region" description="Helical" evidence="9">
    <location>
        <begin position="15"/>
        <end position="33"/>
    </location>
</feature>
<organism evidence="10 11">
    <name type="scientific">Oceanospirillum linum</name>
    <dbReference type="NCBI Taxonomy" id="966"/>
    <lineage>
        <taxon>Bacteria</taxon>
        <taxon>Pseudomonadati</taxon>
        <taxon>Pseudomonadota</taxon>
        <taxon>Gammaproteobacteria</taxon>
        <taxon>Oceanospirillales</taxon>
        <taxon>Oceanospirillaceae</taxon>
        <taxon>Oceanospirillum</taxon>
    </lineage>
</organism>
<feature type="short sequence motif" description="HXXXXD motif" evidence="9">
    <location>
        <begin position="131"/>
        <end position="136"/>
    </location>
</feature>
<evidence type="ECO:0000256" key="2">
    <source>
        <dbReference type="ARBA" id="ARBA00022519"/>
    </source>
</evidence>
<dbReference type="STRING" id="966.BTA35_0209840"/>
<evidence type="ECO:0000256" key="7">
    <source>
        <dbReference type="ARBA" id="ARBA00023136"/>
    </source>
</evidence>
<keyword evidence="2 9" id="KW-0997">Cell inner membrane</keyword>
<gene>
    <name evidence="9" type="primary">lpxL</name>
    <name evidence="10" type="ORF">BTA35_0209840</name>
</gene>
<dbReference type="GO" id="GO:0009245">
    <property type="term" value="P:lipid A biosynthetic process"/>
    <property type="evidence" value="ECO:0007669"/>
    <property type="project" value="InterPro"/>
</dbReference>
<keyword evidence="1 9" id="KW-1003">Cell membrane</keyword>
<evidence type="ECO:0000313" key="10">
    <source>
        <dbReference type="EMBL" id="OOV87270.1"/>
    </source>
</evidence>
<dbReference type="UniPathway" id="UPA00360">
    <property type="reaction ID" value="UER00485"/>
</dbReference>
<evidence type="ECO:0000256" key="3">
    <source>
        <dbReference type="ARBA" id="ARBA00022679"/>
    </source>
</evidence>
<dbReference type="CDD" id="cd07984">
    <property type="entry name" value="LPLAT_LABLAT-like"/>
    <property type="match status" value="1"/>
</dbReference>